<proteinExistence type="inferred from homology"/>
<keyword evidence="3" id="KW-1185">Reference proteome</keyword>
<dbReference type="AlphaFoldDB" id="A0A110B357"/>
<evidence type="ECO:0000313" key="2">
    <source>
        <dbReference type="EMBL" id="BAU52430.1"/>
    </source>
</evidence>
<dbReference type="CDD" id="cd08894">
    <property type="entry name" value="SRPBCC_CalC_Aha1-like_1"/>
    <property type="match status" value="1"/>
</dbReference>
<dbReference type="KEGG" id="mgot:MgSA37_00591"/>
<reference evidence="2 3" key="1">
    <citation type="submission" date="2015-12" db="EMBL/GenBank/DDBJ databases">
        <title>Genome sequence of Mucilaginibacter gotjawali.</title>
        <authorList>
            <person name="Lee J.S."/>
            <person name="Lee K.C."/>
            <person name="Kim K.K."/>
            <person name="Lee B.W."/>
        </authorList>
    </citation>
    <scope>NUCLEOTIDE SEQUENCE [LARGE SCALE GENOMIC DNA]</scope>
    <source>
        <strain evidence="2 3">SA3-7</strain>
    </source>
</reference>
<sequence>MENNSSTRDRELLLTRTLNAPVELVWEAWTNPEHIANWWGPNGFTNTISKMDFIAGGEWELVMHGPDGTDYKNKSIFTEIIPFKKIVYQHISAPKFTATIQFVAQGEKTLIKWHMLFETAEQFIQVVKTFKADEGLKQNIEKLNVYLEGMK</sequence>
<dbReference type="Pfam" id="PF08327">
    <property type="entry name" value="AHSA1"/>
    <property type="match status" value="1"/>
</dbReference>
<evidence type="ECO:0000313" key="3">
    <source>
        <dbReference type="Proteomes" id="UP000218263"/>
    </source>
</evidence>
<accession>A0A110B357</accession>
<comment type="similarity">
    <text evidence="1">Belongs to the AHA1 family.</text>
</comment>
<dbReference type="SUPFAM" id="SSF55961">
    <property type="entry name" value="Bet v1-like"/>
    <property type="match status" value="1"/>
</dbReference>
<dbReference type="OrthoDB" id="384974at2"/>
<evidence type="ECO:0000256" key="1">
    <source>
        <dbReference type="ARBA" id="ARBA00006817"/>
    </source>
</evidence>
<dbReference type="RefSeq" id="WP_096349758.1">
    <property type="nucleotide sequence ID" value="NZ_AP017313.1"/>
</dbReference>
<dbReference type="Proteomes" id="UP000218263">
    <property type="component" value="Chromosome"/>
</dbReference>
<name>A0A110B357_9SPHI</name>
<gene>
    <name evidence="2" type="ORF">MgSA37_00591</name>
</gene>
<protein>
    <submittedName>
        <fullName evidence="2">Uncharacterized protein</fullName>
    </submittedName>
</protein>
<dbReference type="InterPro" id="IPR023393">
    <property type="entry name" value="START-like_dom_sf"/>
</dbReference>
<dbReference type="Gene3D" id="3.30.530.20">
    <property type="match status" value="1"/>
</dbReference>
<dbReference type="EMBL" id="AP017313">
    <property type="protein sequence ID" value="BAU52430.1"/>
    <property type="molecule type" value="Genomic_DNA"/>
</dbReference>
<dbReference type="InterPro" id="IPR013538">
    <property type="entry name" value="ASHA1/2-like_C"/>
</dbReference>
<organism evidence="2 3">
    <name type="scientific">Mucilaginibacter gotjawali</name>
    <dbReference type="NCBI Taxonomy" id="1550579"/>
    <lineage>
        <taxon>Bacteria</taxon>
        <taxon>Pseudomonadati</taxon>
        <taxon>Bacteroidota</taxon>
        <taxon>Sphingobacteriia</taxon>
        <taxon>Sphingobacteriales</taxon>
        <taxon>Sphingobacteriaceae</taxon>
        <taxon>Mucilaginibacter</taxon>
    </lineage>
</organism>